<dbReference type="InterPro" id="IPR001584">
    <property type="entry name" value="Integrase_cat-core"/>
</dbReference>
<dbReference type="GO" id="GO:0003676">
    <property type="term" value="F:nucleic acid binding"/>
    <property type="evidence" value="ECO:0007669"/>
    <property type="project" value="InterPro"/>
</dbReference>
<dbReference type="InterPro" id="IPR036397">
    <property type="entry name" value="RNaseH_sf"/>
</dbReference>
<evidence type="ECO:0000259" key="2">
    <source>
        <dbReference type="PROSITE" id="PS50994"/>
    </source>
</evidence>
<evidence type="ECO:0000313" key="3">
    <source>
        <dbReference type="EMBL" id="CAB0010672.1"/>
    </source>
</evidence>
<evidence type="ECO:0000313" key="4">
    <source>
        <dbReference type="Proteomes" id="UP000479000"/>
    </source>
</evidence>
<proteinExistence type="predicted"/>
<keyword evidence="4" id="KW-1185">Reference proteome</keyword>
<dbReference type="InterPro" id="IPR058520">
    <property type="entry name" value="DUF8207"/>
</dbReference>
<dbReference type="GO" id="GO:0015074">
    <property type="term" value="P:DNA integration"/>
    <property type="evidence" value="ECO:0007669"/>
    <property type="project" value="InterPro"/>
</dbReference>
<accession>A0A6H5H4V3</accession>
<feature type="domain" description="Integrase catalytic" evidence="2">
    <location>
        <begin position="233"/>
        <end position="318"/>
    </location>
</feature>
<feature type="region of interest" description="Disordered" evidence="1">
    <location>
        <begin position="55"/>
        <end position="74"/>
    </location>
</feature>
<reference evidence="3 4" key="1">
    <citation type="submission" date="2020-02" db="EMBL/GenBank/DDBJ databases">
        <authorList>
            <person name="Ferguson B K."/>
        </authorList>
    </citation>
    <scope>NUCLEOTIDE SEQUENCE [LARGE SCALE GENOMIC DNA]</scope>
</reference>
<dbReference type="OrthoDB" id="6343797at2759"/>
<dbReference type="Proteomes" id="UP000479000">
    <property type="component" value="Unassembled WGS sequence"/>
</dbReference>
<dbReference type="EMBL" id="CADCXU010023091">
    <property type="protein sequence ID" value="CAB0010672.1"/>
    <property type="molecule type" value="Genomic_DNA"/>
</dbReference>
<dbReference type="PROSITE" id="PS50994">
    <property type="entry name" value="INTEGRASE"/>
    <property type="match status" value="1"/>
</dbReference>
<dbReference type="Pfam" id="PF26634">
    <property type="entry name" value="DUF8207"/>
    <property type="match status" value="1"/>
</dbReference>
<dbReference type="PANTHER" id="PTHR46585">
    <property type="entry name" value="INTEGRASE CORE DOMAIN CONTAINING PROTEIN"/>
    <property type="match status" value="1"/>
</dbReference>
<dbReference type="SUPFAM" id="SSF53098">
    <property type="entry name" value="Ribonuclease H-like"/>
    <property type="match status" value="1"/>
</dbReference>
<protein>
    <recommendedName>
        <fullName evidence="2">Integrase catalytic domain-containing protein</fullName>
    </recommendedName>
</protein>
<organism evidence="3 4">
    <name type="scientific">Nesidiocoris tenuis</name>
    <dbReference type="NCBI Taxonomy" id="355587"/>
    <lineage>
        <taxon>Eukaryota</taxon>
        <taxon>Metazoa</taxon>
        <taxon>Ecdysozoa</taxon>
        <taxon>Arthropoda</taxon>
        <taxon>Hexapoda</taxon>
        <taxon>Insecta</taxon>
        <taxon>Pterygota</taxon>
        <taxon>Neoptera</taxon>
        <taxon>Paraneoptera</taxon>
        <taxon>Hemiptera</taxon>
        <taxon>Heteroptera</taxon>
        <taxon>Panheteroptera</taxon>
        <taxon>Cimicomorpha</taxon>
        <taxon>Miridae</taxon>
        <taxon>Dicyphina</taxon>
        <taxon>Nesidiocoris</taxon>
    </lineage>
</organism>
<evidence type="ECO:0000256" key="1">
    <source>
        <dbReference type="SAM" id="MobiDB-lite"/>
    </source>
</evidence>
<dbReference type="InterPro" id="IPR012337">
    <property type="entry name" value="RNaseH-like_sf"/>
</dbReference>
<name>A0A6H5H4V3_9HEMI</name>
<sequence length="608" mass="70368">MDRLEATAGQVNYLQGPNHPSSFSSMGTFEPLTRPESYGSSLRLLALTRIRMGIGSPRHPAQTRPPHLHPPSPHRESLTGFIRLLWRCLSFRNKAGPSINHKPLQALLPFVQEFPSVMFRLDPPPYVLDFVERGTDHRQTRYSTTSNEISSLSASTTMDSSSLLLQKIQKSAAVIELRSLDSLQLETPYMVMKLVWTDTKFGPAVQAHLQELTDGQRFGGGDTFRVFLPRRIGQNLSEAEVEELMKKRKINMYSTFTELKASIVERFNRTIKNWMWTEFSFQGNRKWVNLIPTLLHRYNNRVHRSTGMKPEEVKKENEAVILRRLSANLAKHPERTPRFAINDRVRISRIRDPLMSKGYLPAWTNEQFIVVRIRKDDNVPTHRRCYRWLIVTVDGADIRCQRKLPLVQGNCSLFKKRRKLARDTASGSDRTPQKHRTPTPKSILMRKMLQARERVKSNHDDDDENVESLDTARSFATKTPEGREQVREFVNQWPTYASAYFKLLSTGEWDEHEKGELDRIYGPKVQRSGVTLGKSKITFDTRCIYIDGKPYEATPGLFELIFLRNPTNYDSIDFNQYHDIVKQTNVAYHGYDQHRPLNRFGSPESFYI</sequence>
<dbReference type="PANTHER" id="PTHR46585:SF1">
    <property type="entry name" value="CHROMO DOMAIN-CONTAINING PROTEIN"/>
    <property type="match status" value="1"/>
</dbReference>
<dbReference type="Gene3D" id="3.30.420.10">
    <property type="entry name" value="Ribonuclease H-like superfamily/Ribonuclease H"/>
    <property type="match status" value="1"/>
</dbReference>
<gene>
    <name evidence="3" type="ORF">NTEN_LOCUS15698</name>
</gene>
<dbReference type="AlphaFoldDB" id="A0A6H5H4V3"/>